<name>A0ACA9LH38_9GLOM</name>
<gene>
    <name evidence="1" type="ORF">DHETER_LOCUS4292</name>
</gene>
<feature type="non-terminal residue" evidence="1">
    <location>
        <position position="1"/>
    </location>
</feature>
<reference evidence="1" key="1">
    <citation type="submission" date="2021-06" db="EMBL/GenBank/DDBJ databases">
        <authorList>
            <person name="Kallberg Y."/>
            <person name="Tangrot J."/>
            <person name="Rosling A."/>
        </authorList>
    </citation>
    <scope>NUCLEOTIDE SEQUENCE</scope>
    <source>
        <strain evidence="1">IL203A</strain>
    </source>
</reference>
<protein>
    <submittedName>
        <fullName evidence="1">5816_t:CDS:1</fullName>
    </submittedName>
</protein>
<keyword evidence="2" id="KW-1185">Reference proteome</keyword>
<accession>A0ACA9LH38</accession>
<sequence length="374" mass="43176">RKSGDSVALSFIIIWLLGDLFNLTGAILQNLIFTVILIALYHTGIDVAIVLQIFYYRLRKNRNPDWDEEVTLLQPQPARNESRTSVYRSRVREFFEIFAGLVGVCVGGIIMYYISTLFRDNEGSEKDDQLELELLPQIFGWGSAILYLSARIPQIIRNHKSQSTEGLSLAMFCFSVLGNVTFCASIFLYSTKSKYLLVNLPWLIGNGATLLFDFTLPQVWKRLISSKLKHPNPEINNSSDLEGSKSNSSNLNSLDSEYFICNSNTGNDQNSLNSEGSEITIANNCDNYNYYDSDYNNYDLDNKNYDRNNYAFEDNYNNNNYDHNNYDHDNYDHNNYDHDNYDYNNQDHNNYNYNSYNNYSNDNNNLPRSSQLQA</sequence>
<dbReference type="Proteomes" id="UP000789702">
    <property type="component" value="Unassembled WGS sequence"/>
</dbReference>
<organism evidence="1 2">
    <name type="scientific">Dentiscutata heterogama</name>
    <dbReference type="NCBI Taxonomy" id="1316150"/>
    <lineage>
        <taxon>Eukaryota</taxon>
        <taxon>Fungi</taxon>
        <taxon>Fungi incertae sedis</taxon>
        <taxon>Mucoromycota</taxon>
        <taxon>Glomeromycotina</taxon>
        <taxon>Glomeromycetes</taxon>
        <taxon>Diversisporales</taxon>
        <taxon>Gigasporaceae</taxon>
        <taxon>Dentiscutata</taxon>
    </lineage>
</organism>
<proteinExistence type="predicted"/>
<comment type="caution">
    <text evidence="1">The sequence shown here is derived from an EMBL/GenBank/DDBJ whole genome shotgun (WGS) entry which is preliminary data.</text>
</comment>
<dbReference type="EMBL" id="CAJVPU010004199">
    <property type="protein sequence ID" value="CAG8529331.1"/>
    <property type="molecule type" value="Genomic_DNA"/>
</dbReference>
<evidence type="ECO:0000313" key="2">
    <source>
        <dbReference type="Proteomes" id="UP000789702"/>
    </source>
</evidence>
<evidence type="ECO:0000313" key="1">
    <source>
        <dbReference type="EMBL" id="CAG8529331.1"/>
    </source>
</evidence>